<evidence type="ECO:0000313" key="1">
    <source>
        <dbReference type="EMBL" id="PPK75902.1"/>
    </source>
</evidence>
<comment type="caution">
    <text evidence="1">The sequence shown here is derived from an EMBL/GenBank/DDBJ whole genome shotgun (WGS) entry which is preliminary data.</text>
</comment>
<protein>
    <submittedName>
        <fullName evidence="1">Uncharacterized protein</fullName>
    </submittedName>
</protein>
<keyword evidence="2" id="KW-1185">Reference proteome</keyword>
<organism evidence="1 2">
    <name type="scientific">Lacrimispora xylanisolvens</name>
    <dbReference type="NCBI Taxonomy" id="384636"/>
    <lineage>
        <taxon>Bacteria</taxon>
        <taxon>Bacillati</taxon>
        <taxon>Bacillota</taxon>
        <taxon>Clostridia</taxon>
        <taxon>Lachnospirales</taxon>
        <taxon>Lachnospiraceae</taxon>
        <taxon>Lacrimispora</taxon>
    </lineage>
</organism>
<sequence>MSNNIYAIIFENVVKNVIICDDYTLANALARASFGDNAFAVESSRYAVGIGDLYENGIFYRILEDGSKIPVEYIPTERELFEELNHKVVEIQNLLTDIYELKLSMDYIFVLLKNTAAEIGNKLSVTPDMKSISTVYADLIERSIKTDETYKTIEDVPASIRDSVKNILIDRNINV</sequence>
<dbReference type="OrthoDB" id="1990241at2"/>
<dbReference type="AlphaFoldDB" id="A0A2S6HEL5"/>
<dbReference type="EMBL" id="PTJA01000019">
    <property type="protein sequence ID" value="PPK75902.1"/>
    <property type="molecule type" value="Genomic_DNA"/>
</dbReference>
<proteinExistence type="predicted"/>
<accession>A0A2S6HEL5</accession>
<dbReference type="Proteomes" id="UP000237749">
    <property type="component" value="Unassembled WGS sequence"/>
</dbReference>
<gene>
    <name evidence="1" type="ORF">BXY41_11972</name>
</gene>
<name>A0A2S6HEL5_9FIRM</name>
<dbReference type="RefSeq" id="WP_104439651.1">
    <property type="nucleotide sequence ID" value="NZ_PTJA01000019.1"/>
</dbReference>
<reference evidence="1 2" key="1">
    <citation type="submission" date="2018-02" db="EMBL/GenBank/DDBJ databases">
        <title>Genomic Encyclopedia of Archaeal and Bacterial Type Strains, Phase II (KMG-II): from individual species to whole genera.</title>
        <authorList>
            <person name="Goeker M."/>
        </authorList>
    </citation>
    <scope>NUCLEOTIDE SEQUENCE [LARGE SCALE GENOMIC DNA]</scope>
    <source>
        <strain evidence="1 2">DSM 3808</strain>
    </source>
</reference>
<evidence type="ECO:0000313" key="2">
    <source>
        <dbReference type="Proteomes" id="UP000237749"/>
    </source>
</evidence>